<keyword evidence="3" id="KW-1185">Reference proteome</keyword>
<keyword evidence="1" id="KW-0732">Signal</keyword>
<feature type="chain" id="PRO_5028966153" description="Sel1 repeat family protein" evidence="1">
    <location>
        <begin position="29"/>
        <end position="250"/>
    </location>
</feature>
<evidence type="ECO:0000313" key="2">
    <source>
        <dbReference type="EMBL" id="QNK02231.1"/>
    </source>
</evidence>
<proteinExistence type="predicted"/>
<dbReference type="InterPro" id="IPR011990">
    <property type="entry name" value="TPR-like_helical_dom_sf"/>
</dbReference>
<evidence type="ECO:0008006" key="4">
    <source>
        <dbReference type="Google" id="ProtNLM"/>
    </source>
</evidence>
<evidence type="ECO:0000256" key="1">
    <source>
        <dbReference type="SAM" id="SignalP"/>
    </source>
</evidence>
<name>A0A7G8Q623_9GAMM</name>
<protein>
    <recommendedName>
        <fullName evidence="4">Sel1 repeat family protein</fullName>
    </recommendedName>
</protein>
<reference evidence="2 3" key="1">
    <citation type="submission" date="2020-08" db="EMBL/GenBank/DDBJ databases">
        <title>Dyella sp. G9 isolated from forest soil.</title>
        <authorList>
            <person name="Fu J."/>
            <person name="Qiu L."/>
        </authorList>
    </citation>
    <scope>NUCLEOTIDE SEQUENCE [LARGE SCALE GENOMIC DNA]</scope>
    <source>
        <strain evidence="2 3">G9</strain>
    </source>
</reference>
<organism evidence="2 3">
    <name type="scientific">Dyella telluris</name>
    <dbReference type="NCBI Taxonomy" id="2763498"/>
    <lineage>
        <taxon>Bacteria</taxon>
        <taxon>Pseudomonadati</taxon>
        <taxon>Pseudomonadota</taxon>
        <taxon>Gammaproteobacteria</taxon>
        <taxon>Lysobacterales</taxon>
        <taxon>Rhodanobacteraceae</taxon>
        <taxon>Dyella</taxon>
    </lineage>
</organism>
<sequence>MASQGWKGRACMVAMALCLAWAAPHAHAQTAAATPGTDSVPTDADLANTRCVSGEEKFLPGDYFYCLGTQTYGQGHVESAQHFFKEAASWASKPAQYVLGVMALHGDHQPVNVPLALAWFALASERANSSFRPAYDTALKNASEADRHAAEQLFATMRSTYGDATAAPRAEQRYAEGMANLSRLANRGAKFCMAGMTDPSRPVADPIGCPPVQVVAKMVDAAAVNVFDGWAGHVQVGALQQVPDADAGKH</sequence>
<gene>
    <name evidence="2" type="ORF">H8F01_03450</name>
</gene>
<feature type="signal peptide" evidence="1">
    <location>
        <begin position="1"/>
        <end position="28"/>
    </location>
</feature>
<dbReference type="SUPFAM" id="SSF81901">
    <property type="entry name" value="HCP-like"/>
    <property type="match status" value="1"/>
</dbReference>
<accession>A0A7G8Q623</accession>
<dbReference type="EMBL" id="CP060412">
    <property type="protein sequence ID" value="QNK02231.1"/>
    <property type="molecule type" value="Genomic_DNA"/>
</dbReference>
<evidence type="ECO:0000313" key="3">
    <source>
        <dbReference type="Proteomes" id="UP000515873"/>
    </source>
</evidence>
<dbReference type="Gene3D" id="1.25.40.10">
    <property type="entry name" value="Tetratricopeptide repeat domain"/>
    <property type="match status" value="1"/>
</dbReference>
<dbReference type="AlphaFoldDB" id="A0A7G8Q623"/>
<dbReference type="KEGG" id="dtl:H8F01_03450"/>
<dbReference type="Proteomes" id="UP000515873">
    <property type="component" value="Chromosome"/>
</dbReference>
<dbReference type="RefSeq" id="WP_187057688.1">
    <property type="nucleotide sequence ID" value="NZ_CP060412.1"/>
</dbReference>